<comment type="caution">
    <text evidence="2">The sequence shown here is derived from an EMBL/GenBank/DDBJ whole genome shotgun (WGS) entry which is preliminary data.</text>
</comment>
<dbReference type="PROSITE" id="PS51354">
    <property type="entry name" value="GLUTAREDOXIN_2"/>
    <property type="match status" value="1"/>
</dbReference>
<reference evidence="2 3" key="1">
    <citation type="submission" date="2019-11" db="EMBL/GenBank/DDBJ databases">
        <title>Isolation of a new High Light Tolerant Cyanobacteria.</title>
        <authorList>
            <person name="Dobson Z."/>
            <person name="Vaughn N."/>
            <person name="Vaughn M."/>
            <person name="Fromme P."/>
            <person name="Mazor Y."/>
        </authorList>
    </citation>
    <scope>NUCLEOTIDE SEQUENCE [LARGE SCALE GENOMIC DNA]</scope>
    <source>
        <strain evidence="2 3">0216</strain>
    </source>
</reference>
<dbReference type="RefSeq" id="WP_155084706.1">
    <property type="nucleotide sequence ID" value="NZ_WMIA01000038.1"/>
</dbReference>
<dbReference type="PROSITE" id="PS51353">
    <property type="entry name" value="ARSC"/>
    <property type="match status" value="1"/>
</dbReference>
<dbReference type="SUPFAM" id="SSF52833">
    <property type="entry name" value="Thioredoxin-like"/>
    <property type="match status" value="1"/>
</dbReference>
<dbReference type="EMBL" id="WMIA01000038">
    <property type="protein sequence ID" value="MTF40628.1"/>
    <property type="molecule type" value="Genomic_DNA"/>
</dbReference>
<evidence type="ECO:0000313" key="3">
    <source>
        <dbReference type="Proteomes" id="UP000437131"/>
    </source>
</evidence>
<evidence type="ECO:0000256" key="1">
    <source>
        <dbReference type="PROSITE-ProRule" id="PRU01282"/>
    </source>
</evidence>
<name>A0A844H066_9CHRO</name>
<accession>A0A844H066</accession>
<dbReference type="PANTHER" id="PTHR30041:SF8">
    <property type="entry name" value="PROTEIN YFFB"/>
    <property type="match status" value="1"/>
</dbReference>
<gene>
    <name evidence="2" type="ORF">GGC33_17105</name>
</gene>
<dbReference type="Proteomes" id="UP000437131">
    <property type="component" value="Unassembled WGS sequence"/>
</dbReference>
<dbReference type="InterPro" id="IPR006504">
    <property type="entry name" value="Tscrpt_reg_Spx/MgsR"/>
</dbReference>
<dbReference type="NCBIfam" id="TIGR01617">
    <property type="entry name" value="arsC_related"/>
    <property type="match status" value="1"/>
</dbReference>
<dbReference type="Gene3D" id="3.40.30.10">
    <property type="entry name" value="Glutaredoxin"/>
    <property type="match status" value="1"/>
</dbReference>
<dbReference type="CDD" id="cd02977">
    <property type="entry name" value="ArsC_family"/>
    <property type="match status" value="1"/>
</dbReference>
<proteinExistence type="inferred from homology"/>
<sequence length="118" mass="13582">MTLYVYGIPNCGTCKKAIQWLEENNVTYQFINTKENPPQEKMIKEWVNTLGVKSMRNTSGMSYRALGKEKNSWTEADWIKAFAKDAMLLKRPLFVKNNQAVLVGFRANEAVKKEKLCT</sequence>
<dbReference type="Pfam" id="PF03960">
    <property type="entry name" value="ArsC"/>
    <property type="match status" value="1"/>
</dbReference>
<evidence type="ECO:0000313" key="2">
    <source>
        <dbReference type="EMBL" id="MTF40628.1"/>
    </source>
</evidence>
<dbReference type="PANTHER" id="PTHR30041">
    <property type="entry name" value="ARSENATE REDUCTASE"/>
    <property type="match status" value="1"/>
</dbReference>
<dbReference type="AlphaFoldDB" id="A0A844H066"/>
<comment type="similarity">
    <text evidence="1">Belongs to the ArsC family.</text>
</comment>
<dbReference type="InterPro" id="IPR036249">
    <property type="entry name" value="Thioredoxin-like_sf"/>
</dbReference>
<dbReference type="InterPro" id="IPR006660">
    <property type="entry name" value="Arsenate_reductase-like"/>
</dbReference>
<protein>
    <submittedName>
        <fullName evidence="2">Spx/MgsR family RNA polymerase-binding regulatory protein</fullName>
    </submittedName>
</protein>
<organism evidence="2 3">
    <name type="scientific">Cyanobacterium aponinum 0216</name>
    <dbReference type="NCBI Taxonomy" id="2676140"/>
    <lineage>
        <taxon>Bacteria</taxon>
        <taxon>Bacillati</taxon>
        <taxon>Cyanobacteriota</taxon>
        <taxon>Cyanophyceae</taxon>
        <taxon>Oscillatoriophycideae</taxon>
        <taxon>Chroococcales</taxon>
        <taxon>Geminocystaceae</taxon>
        <taxon>Cyanobacterium</taxon>
    </lineage>
</organism>